<evidence type="ECO:0000256" key="2">
    <source>
        <dbReference type="SAM" id="SignalP"/>
    </source>
</evidence>
<dbReference type="EMBL" id="VOSL01000005">
    <property type="protein sequence ID" value="TXD44235.1"/>
    <property type="molecule type" value="Genomic_DNA"/>
</dbReference>
<feature type="chain" id="PRO_5022813940" evidence="2">
    <location>
        <begin position="26"/>
        <end position="229"/>
    </location>
</feature>
<reference evidence="3 4" key="1">
    <citation type="submission" date="2019-08" db="EMBL/GenBank/DDBJ databases">
        <title>Bradymonadales sp. TMQ2.</title>
        <authorList>
            <person name="Liang Q."/>
        </authorList>
    </citation>
    <scope>NUCLEOTIDE SEQUENCE [LARGE SCALE GENOMIC DNA]</scope>
    <source>
        <strain evidence="3 4">TMQ2</strain>
    </source>
</reference>
<evidence type="ECO:0000313" key="3">
    <source>
        <dbReference type="EMBL" id="TXD44235.1"/>
    </source>
</evidence>
<dbReference type="RefSeq" id="WP_230469696.1">
    <property type="nucleotide sequence ID" value="NZ_VOSL01000005.1"/>
</dbReference>
<evidence type="ECO:0000313" key="4">
    <source>
        <dbReference type="Proteomes" id="UP000321046"/>
    </source>
</evidence>
<dbReference type="Proteomes" id="UP000321046">
    <property type="component" value="Unassembled WGS sequence"/>
</dbReference>
<sequence>MQWASGYAGGMMVAGLVLGMPAAHAHQSDESTHLVEIDAQSGLVEQLVSISAGDLAHHMGWVGHDEEIQRARLEEGAEELESYMVRRLRVWADEAPCRLESSRFVNLLGQDGRVHLHVGSRCEPGAAAITLENRIMMEGPGGYRHMGRAQAGDRVWPMVFDVSFPTYVVNLPVEEGGAVASSDGGTDETKAGGDVAPDEGEGGVPGWLKALGILALIMVGRTWVKRTTR</sequence>
<feature type="signal peptide" evidence="2">
    <location>
        <begin position="1"/>
        <end position="25"/>
    </location>
</feature>
<keyword evidence="2" id="KW-0732">Signal</keyword>
<evidence type="ECO:0000256" key="1">
    <source>
        <dbReference type="SAM" id="MobiDB-lite"/>
    </source>
</evidence>
<dbReference type="AlphaFoldDB" id="A0A5C6XM81"/>
<comment type="caution">
    <text evidence="3">The sequence shown here is derived from an EMBL/GenBank/DDBJ whole genome shotgun (WGS) entry which is preliminary data.</text>
</comment>
<name>A0A5C6XM81_9DELT</name>
<accession>A0A5C6XM81</accession>
<protein>
    <submittedName>
        <fullName evidence="3">Uncharacterized protein</fullName>
    </submittedName>
</protein>
<proteinExistence type="predicted"/>
<feature type="region of interest" description="Disordered" evidence="1">
    <location>
        <begin position="178"/>
        <end position="201"/>
    </location>
</feature>
<organism evidence="3 4">
    <name type="scientific">Lujinxingia vulgaris</name>
    <dbReference type="NCBI Taxonomy" id="2600176"/>
    <lineage>
        <taxon>Bacteria</taxon>
        <taxon>Deltaproteobacteria</taxon>
        <taxon>Bradymonadales</taxon>
        <taxon>Lujinxingiaceae</taxon>
        <taxon>Lujinxingia</taxon>
    </lineage>
</organism>
<gene>
    <name evidence="3" type="ORF">FRC96_00665</name>
</gene>